<feature type="compositionally biased region" description="Basic residues" evidence="1">
    <location>
        <begin position="30"/>
        <end position="40"/>
    </location>
</feature>
<feature type="region of interest" description="Disordered" evidence="1">
    <location>
        <begin position="20"/>
        <end position="144"/>
    </location>
</feature>
<protein>
    <submittedName>
        <fullName evidence="2">EF-hand calcium-binding domain-containing protein 5</fullName>
    </submittedName>
</protein>
<sequence>MYGIAYRIKRDSRASVCMTRRDGGTADLPHRHRGAARHIRPAAASGGQRRPAAASGGQRRPAAASGGQRRPAAASGGQRRPAAASGGQRRPAAASGGQRRPAAASGGQRRPARYRATISPAPSGLKRPIISLPHRSPWRPWPAGARATELLSVLQGKE</sequence>
<keyword evidence="3" id="KW-1185">Reference proteome</keyword>
<reference evidence="2" key="1">
    <citation type="submission" date="2021-07" db="EMBL/GenBank/DDBJ databases">
        <authorList>
            <person name="Catto M.A."/>
            <person name="Jacobson A."/>
            <person name="Kennedy G."/>
            <person name="Labadie P."/>
            <person name="Hunt B.G."/>
            <person name="Srinivasan R."/>
        </authorList>
    </citation>
    <scope>NUCLEOTIDE SEQUENCE</scope>
    <source>
        <strain evidence="2">PL_HMW_Pooled</strain>
        <tissue evidence="2">Head</tissue>
    </source>
</reference>
<organism evidence="2 3">
    <name type="scientific">Frankliniella fusca</name>
    <dbReference type="NCBI Taxonomy" id="407009"/>
    <lineage>
        <taxon>Eukaryota</taxon>
        <taxon>Metazoa</taxon>
        <taxon>Ecdysozoa</taxon>
        <taxon>Arthropoda</taxon>
        <taxon>Hexapoda</taxon>
        <taxon>Insecta</taxon>
        <taxon>Pterygota</taxon>
        <taxon>Neoptera</taxon>
        <taxon>Paraneoptera</taxon>
        <taxon>Thysanoptera</taxon>
        <taxon>Terebrantia</taxon>
        <taxon>Thripoidea</taxon>
        <taxon>Thripidae</taxon>
        <taxon>Frankliniella</taxon>
    </lineage>
</organism>
<evidence type="ECO:0000256" key="1">
    <source>
        <dbReference type="SAM" id="MobiDB-lite"/>
    </source>
</evidence>
<proteinExistence type="predicted"/>
<evidence type="ECO:0000313" key="2">
    <source>
        <dbReference type="EMBL" id="KAK3918836.1"/>
    </source>
</evidence>
<dbReference type="EMBL" id="JAHWGI010000960">
    <property type="protein sequence ID" value="KAK3918836.1"/>
    <property type="molecule type" value="Genomic_DNA"/>
</dbReference>
<dbReference type="AlphaFoldDB" id="A0AAE1HCK5"/>
<gene>
    <name evidence="2" type="ORF">KUF71_008084</name>
</gene>
<evidence type="ECO:0000313" key="3">
    <source>
        <dbReference type="Proteomes" id="UP001219518"/>
    </source>
</evidence>
<accession>A0AAE1HCK5</accession>
<name>A0AAE1HCK5_9NEOP</name>
<comment type="caution">
    <text evidence="2">The sequence shown here is derived from an EMBL/GenBank/DDBJ whole genome shotgun (WGS) entry which is preliminary data.</text>
</comment>
<dbReference type="Proteomes" id="UP001219518">
    <property type="component" value="Unassembled WGS sequence"/>
</dbReference>
<reference evidence="2" key="2">
    <citation type="journal article" date="2023" name="BMC Genomics">
        <title>Pest status, molecular evolution, and epigenetic factors derived from the genome assembly of Frankliniella fusca, a thysanopteran phytovirus vector.</title>
        <authorList>
            <person name="Catto M.A."/>
            <person name="Labadie P.E."/>
            <person name="Jacobson A.L."/>
            <person name="Kennedy G.G."/>
            <person name="Srinivasan R."/>
            <person name="Hunt B.G."/>
        </authorList>
    </citation>
    <scope>NUCLEOTIDE SEQUENCE</scope>
    <source>
        <strain evidence="2">PL_HMW_Pooled</strain>
    </source>
</reference>